<dbReference type="EC" id="3.1.3.16" evidence="1"/>
<dbReference type="InterPro" id="IPR001932">
    <property type="entry name" value="PPM-type_phosphatase-like_dom"/>
</dbReference>
<feature type="compositionally biased region" description="Basic residues" evidence="6">
    <location>
        <begin position="80"/>
        <end position="94"/>
    </location>
</feature>
<reference evidence="8" key="3">
    <citation type="submission" date="2021-05" db="UniProtKB">
        <authorList>
            <consortium name="EnsemblPlants"/>
        </authorList>
    </citation>
    <scope>IDENTIFICATION</scope>
    <source>
        <strain evidence="8">cv. B73</strain>
    </source>
</reference>
<dbReference type="PANTHER" id="PTHR47992">
    <property type="entry name" value="PROTEIN PHOSPHATASE"/>
    <property type="match status" value="1"/>
</dbReference>
<feature type="domain" description="PPM-type phosphatase" evidence="7">
    <location>
        <begin position="121"/>
        <end position="415"/>
    </location>
</feature>
<dbReference type="SMART" id="SM00332">
    <property type="entry name" value="PP2Cc"/>
    <property type="match status" value="1"/>
</dbReference>
<dbReference type="InterPro" id="IPR036457">
    <property type="entry name" value="PPM-type-like_dom_sf"/>
</dbReference>
<dbReference type="Gramene" id="Zm00001eb357000_T002">
    <property type="protein sequence ID" value="Zm00001eb357000_P002"/>
    <property type="gene ID" value="Zm00001eb357000"/>
</dbReference>
<evidence type="ECO:0000256" key="1">
    <source>
        <dbReference type="ARBA" id="ARBA00013081"/>
    </source>
</evidence>
<evidence type="ECO:0000256" key="6">
    <source>
        <dbReference type="SAM" id="MobiDB-lite"/>
    </source>
</evidence>
<organism evidence="8 9">
    <name type="scientific">Zea mays</name>
    <name type="common">Maize</name>
    <dbReference type="NCBI Taxonomy" id="4577"/>
    <lineage>
        <taxon>Eukaryota</taxon>
        <taxon>Viridiplantae</taxon>
        <taxon>Streptophyta</taxon>
        <taxon>Embryophyta</taxon>
        <taxon>Tracheophyta</taxon>
        <taxon>Spermatophyta</taxon>
        <taxon>Magnoliopsida</taxon>
        <taxon>Liliopsida</taxon>
        <taxon>Poales</taxon>
        <taxon>Poaceae</taxon>
        <taxon>PACMAD clade</taxon>
        <taxon>Panicoideae</taxon>
        <taxon>Andropogonodae</taxon>
        <taxon>Andropogoneae</taxon>
        <taxon>Tripsacinae</taxon>
        <taxon>Zea</taxon>
    </lineage>
</organism>
<dbReference type="AlphaFoldDB" id="A0A804QTG9"/>
<evidence type="ECO:0000256" key="2">
    <source>
        <dbReference type="ARBA" id="ARBA00022801"/>
    </source>
</evidence>
<sequence>MVAVAAGRRAGGVGGRRRSGCGPGQAQQKLLAIAVAARFAEAVAPPSAEASRAGSGGCCVELLECLLGALSVNAAPPPAQHRRAVHSIRRRRPRGGGSADDRHADAPSGRIAGNGASASAAASLYTMQGRKGVNQDAMVVWENFGSKDDTIFCGVFDGHGPNGHLVAKRVRDLLPVKLSANLGKGEFKEISTSDVKSGTTKGVATEHRVEDTDASPGNEENGEYPEFFTALRASFLQAFYVMDRDLKAHRNIDCEFSGTTAVTVIKQGQNLIIGNLGDSRAVLGTRGEAERIRQQSGRVFSLPDEPDVVRVWLPTFNLPGLAMARSFGDFCLKKYGIISMPDVFYHRITDKDEFVVLATDGVWDVLSNAEAVSIISNAPSQASAARFLVESAHRAWRTRYPTSKTDDCAVVCLFLKTEAASTSSSAVTKDLVKNREMSSGKHSLAVKTSTQGS</sequence>
<accession>A0A804QTG9</accession>
<proteinExistence type="predicted"/>
<dbReference type="GO" id="GO:0004722">
    <property type="term" value="F:protein serine/threonine phosphatase activity"/>
    <property type="evidence" value="ECO:0007669"/>
    <property type="project" value="UniProtKB-EC"/>
</dbReference>
<comment type="catalytic activity">
    <reaction evidence="5">
        <text>O-phospho-L-threonyl-[protein] + H2O = L-threonyl-[protein] + phosphate</text>
        <dbReference type="Rhea" id="RHEA:47004"/>
        <dbReference type="Rhea" id="RHEA-COMP:11060"/>
        <dbReference type="Rhea" id="RHEA-COMP:11605"/>
        <dbReference type="ChEBI" id="CHEBI:15377"/>
        <dbReference type="ChEBI" id="CHEBI:30013"/>
        <dbReference type="ChEBI" id="CHEBI:43474"/>
        <dbReference type="ChEBI" id="CHEBI:61977"/>
        <dbReference type="EC" id="3.1.3.16"/>
    </reaction>
</comment>
<name>A0A804QTG9_MAIZE</name>
<dbReference type="SUPFAM" id="SSF81606">
    <property type="entry name" value="PP2C-like"/>
    <property type="match status" value="1"/>
</dbReference>
<reference evidence="9" key="1">
    <citation type="journal article" date="2009" name="Science">
        <title>The B73 maize genome: complexity, diversity, and dynamics.</title>
        <authorList>
            <person name="Schnable P.S."/>
            <person name="Ware D."/>
            <person name="Fulton R.S."/>
            <person name="Stein J.C."/>
            <person name="Wei F."/>
            <person name="Pasternak S."/>
            <person name="Liang C."/>
            <person name="Zhang J."/>
            <person name="Fulton L."/>
            <person name="Graves T.A."/>
            <person name="Minx P."/>
            <person name="Reily A.D."/>
            <person name="Courtney L."/>
            <person name="Kruchowski S.S."/>
            <person name="Tomlinson C."/>
            <person name="Strong C."/>
            <person name="Delehaunty K."/>
            <person name="Fronick C."/>
            <person name="Courtney B."/>
            <person name="Rock S.M."/>
            <person name="Belter E."/>
            <person name="Du F."/>
            <person name="Kim K."/>
            <person name="Abbott R.M."/>
            <person name="Cotton M."/>
            <person name="Levy A."/>
            <person name="Marchetto P."/>
            <person name="Ochoa K."/>
            <person name="Jackson S.M."/>
            <person name="Gillam B."/>
            <person name="Chen W."/>
            <person name="Yan L."/>
            <person name="Higginbotham J."/>
            <person name="Cardenas M."/>
            <person name="Waligorski J."/>
            <person name="Applebaum E."/>
            <person name="Phelps L."/>
            <person name="Falcone J."/>
            <person name="Kanchi K."/>
            <person name="Thane T."/>
            <person name="Scimone A."/>
            <person name="Thane N."/>
            <person name="Henke J."/>
            <person name="Wang T."/>
            <person name="Ruppert J."/>
            <person name="Shah N."/>
            <person name="Rotter K."/>
            <person name="Hodges J."/>
            <person name="Ingenthron E."/>
            <person name="Cordes M."/>
            <person name="Kohlberg S."/>
            <person name="Sgro J."/>
            <person name="Delgado B."/>
            <person name="Mead K."/>
            <person name="Chinwalla A."/>
            <person name="Leonard S."/>
            <person name="Crouse K."/>
            <person name="Collura K."/>
            <person name="Kudrna D."/>
            <person name="Currie J."/>
            <person name="He R."/>
            <person name="Angelova A."/>
            <person name="Rajasekar S."/>
            <person name="Mueller T."/>
            <person name="Lomeli R."/>
            <person name="Scara G."/>
            <person name="Ko A."/>
            <person name="Delaney K."/>
            <person name="Wissotski M."/>
            <person name="Lopez G."/>
            <person name="Campos D."/>
            <person name="Braidotti M."/>
            <person name="Ashley E."/>
            <person name="Golser W."/>
            <person name="Kim H."/>
            <person name="Lee S."/>
            <person name="Lin J."/>
            <person name="Dujmic Z."/>
            <person name="Kim W."/>
            <person name="Talag J."/>
            <person name="Zuccolo A."/>
            <person name="Fan C."/>
            <person name="Sebastian A."/>
            <person name="Kramer M."/>
            <person name="Spiegel L."/>
            <person name="Nascimento L."/>
            <person name="Zutavern T."/>
            <person name="Miller B."/>
            <person name="Ambroise C."/>
            <person name="Muller S."/>
            <person name="Spooner W."/>
            <person name="Narechania A."/>
            <person name="Ren L."/>
            <person name="Wei S."/>
            <person name="Kumari S."/>
            <person name="Faga B."/>
            <person name="Levy M.J."/>
            <person name="McMahan L."/>
            <person name="Van Buren P."/>
            <person name="Vaughn M.W."/>
            <person name="Ying K."/>
            <person name="Yeh C.-T."/>
            <person name="Emrich S.J."/>
            <person name="Jia Y."/>
            <person name="Kalyanaraman A."/>
            <person name="Hsia A.-P."/>
            <person name="Barbazuk W.B."/>
            <person name="Baucom R.S."/>
            <person name="Brutnell T.P."/>
            <person name="Carpita N.C."/>
            <person name="Chaparro C."/>
            <person name="Chia J.-M."/>
            <person name="Deragon J.-M."/>
            <person name="Estill J.C."/>
            <person name="Fu Y."/>
            <person name="Jeddeloh J.A."/>
            <person name="Han Y."/>
            <person name="Lee H."/>
            <person name="Li P."/>
            <person name="Lisch D.R."/>
            <person name="Liu S."/>
            <person name="Liu Z."/>
            <person name="Nagel D.H."/>
            <person name="McCann M.C."/>
            <person name="SanMiguel P."/>
            <person name="Myers A.M."/>
            <person name="Nettleton D."/>
            <person name="Nguyen J."/>
            <person name="Penning B.W."/>
            <person name="Ponnala L."/>
            <person name="Schneider K.L."/>
            <person name="Schwartz D.C."/>
            <person name="Sharma A."/>
            <person name="Soderlund C."/>
            <person name="Springer N.M."/>
            <person name="Sun Q."/>
            <person name="Wang H."/>
            <person name="Waterman M."/>
            <person name="Westerman R."/>
            <person name="Wolfgruber T.K."/>
            <person name="Yang L."/>
            <person name="Yu Y."/>
            <person name="Zhang L."/>
            <person name="Zhou S."/>
            <person name="Zhu Q."/>
            <person name="Bennetzen J.L."/>
            <person name="Dawe R.K."/>
            <person name="Jiang J."/>
            <person name="Jiang N."/>
            <person name="Presting G.G."/>
            <person name="Wessler S.R."/>
            <person name="Aluru S."/>
            <person name="Martienssen R.A."/>
            <person name="Clifton S.W."/>
            <person name="McCombie W.R."/>
            <person name="Wing R.A."/>
            <person name="Wilson R.K."/>
        </authorList>
    </citation>
    <scope>NUCLEOTIDE SEQUENCE [LARGE SCALE GENOMIC DNA]</scope>
    <source>
        <strain evidence="9">cv. B73</strain>
    </source>
</reference>
<evidence type="ECO:0000313" key="8">
    <source>
        <dbReference type="EnsemblPlants" id="Zm00001eb357000_P002"/>
    </source>
</evidence>
<keyword evidence="3" id="KW-0904">Protein phosphatase</keyword>
<gene>
    <name evidence="8" type="primary">LOC100281394</name>
</gene>
<dbReference type="Gene3D" id="3.60.40.10">
    <property type="entry name" value="PPM-type phosphatase domain"/>
    <property type="match status" value="1"/>
</dbReference>
<evidence type="ECO:0000259" key="7">
    <source>
        <dbReference type="PROSITE" id="PS51746"/>
    </source>
</evidence>
<evidence type="ECO:0000256" key="5">
    <source>
        <dbReference type="ARBA" id="ARBA00048336"/>
    </source>
</evidence>
<evidence type="ECO:0000256" key="4">
    <source>
        <dbReference type="ARBA" id="ARBA00047761"/>
    </source>
</evidence>
<dbReference type="Pfam" id="PF00481">
    <property type="entry name" value="PP2C"/>
    <property type="match status" value="1"/>
</dbReference>
<dbReference type="InterPro" id="IPR015655">
    <property type="entry name" value="PP2C"/>
</dbReference>
<keyword evidence="2" id="KW-0378">Hydrolase</keyword>
<feature type="region of interest" description="Disordered" evidence="6">
    <location>
        <begin position="1"/>
        <end position="23"/>
    </location>
</feature>
<protein>
    <recommendedName>
        <fullName evidence="1">protein-serine/threonine phosphatase</fullName>
        <ecNumber evidence="1">3.1.3.16</ecNumber>
    </recommendedName>
</protein>
<dbReference type="EnsemblPlants" id="Zm00001eb357000_T002">
    <property type="protein sequence ID" value="Zm00001eb357000_P002"/>
    <property type="gene ID" value="Zm00001eb357000"/>
</dbReference>
<feature type="region of interest" description="Disordered" evidence="6">
    <location>
        <begin position="197"/>
        <end position="222"/>
    </location>
</feature>
<reference evidence="8" key="2">
    <citation type="submission" date="2019-07" db="EMBL/GenBank/DDBJ databases">
        <authorList>
            <person name="Seetharam A."/>
            <person name="Woodhouse M."/>
            <person name="Cannon E."/>
        </authorList>
    </citation>
    <scope>NUCLEOTIDE SEQUENCE [LARGE SCALE GENOMIC DNA]</scope>
    <source>
        <strain evidence="8">cv. B73</strain>
    </source>
</reference>
<dbReference type="CDD" id="cd00143">
    <property type="entry name" value="PP2Cc"/>
    <property type="match status" value="1"/>
</dbReference>
<dbReference type="Proteomes" id="UP000007305">
    <property type="component" value="Chromosome 8"/>
</dbReference>
<comment type="catalytic activity">
    <reaction evidence="4">
        <text>O-phospho-L-seryl-[protein] + H2O = L-seryl-[protein] + phosphate</text>
        <dbReference type="Rhea" id="RHEA:20629"/>
        <dbReference type="Rhea" id="RHEA-COMP:9863"/>
        <dbReference type="Rhea" id="RHEA-COMP:11604"/>
        <dbReference type="ChEBI" id="CHEBI:15377"/>
        <dbReference type="ChEBI" id="CHEBI:29999"/>
        <dbReference type="ChEBI" id="CHEBI:43474"/>
        <dbReference type="ChEBI" id="CHEBI:83421"/>
        <dbReference type="EC" id="3.1.3.16"/>
    </reaction>
</comment>
<evidence type="ECO:0000313" key="9">
    <source>
        <dbReference type="Proteomes" id="UP000007305"/>
    </source>
</evidence>
<feature type="region of interest" description="Disordered" evidence="6">
    <location>
        <begin position="76"/>
        <end position="113"/>
    </location>
</feature>
<keyword evidence="9" id="KW-1185">Reference proteome</keyword>
<dbReference type="PROSITE" id="PS51746">
    <property type="entry name" value="PPM_2"/>
    <property type="match status" value="1"/>
</dbReference>
<evidence type="ECO:0000256" key="3">
    <source>
        <dbReference type="ARBA" id="ARBA00022912"/>
    </source>
</evidence>